<dbReference type="AlphaFoldDB" id="A0A4Y9NL46"/>
<comment type="caution">
    <text evidence="2">The sequence shown here is derived from an EMBL/GenBank/DDBJ whole genome shotgun (WGS) entry which is preliminary data.</text>
</comment>
<sequence>MALAFAATILTNSPGFAETRPAFALPSSCARSAASTSTTYRAPLVRHQISDDIVPLVYHGSGRVGQLAGSTFALRLPDIVSFRGRALKFKDRASLCAAYHIPENARIILSGVHQDHRIEPWWTLGEDRARIIEQMRGIGIDMVTTPNFSVVLDQPRTDDMHALKRILIVFEEFARGGIPCALHAHGRTERDFERWAAEIAARTEVETLSYEFTTGPGRRARRSWHLEQLAGLAAAAGRELDIVVRGDPEVIAFLRRHFRKVIYLETSAFMKTLKRQRAERDGNDALRWLPSPTRPGDPLDGLFLHNLRERVTLLRALHYASEAG</sequence>
<dbReference type="EMBL" id="SPQU01000036">
    <property type="protein sequence ID" value="TFV30267.1"/>
    <property type="molecule type" value="Genomic_DNA"/>
</dbReference>
<accession>A0A4Y9NL46</accession>
<proteinExistence type="predicted"/>
<dbReference type="OrthoDB" id="7375815at2"/>
<reference evidence="2 3" key="2">
    <citation type="submission" date="2019-03" db="EMBL/GenBank/DDBJ databases">
        <title>Bradyrhizobium strains diversity.</title>
        <authorList>
            <person name="Urquiaga M.C.O."/>
            <person name="Hungria M."/>
            <person name="Delamuta J.R.M."/>
            <person name="Klepa M.S."/>
        </authorList>
    </citation>
    <scope>NUCLEOTIDE SEQUENCE [LARGE SCALE GENOMIC DNA]</scope>
    <source>
        <strain evidence="2 3">CNPSo 3426</strain>
    </source>
</reference>
<keyword evidence="4" id="KW-1185">Reference proteome</keyword>
<accession>A0A4Y9KSU5</accession>
<name>A0A4Y9NL46_9BRAD</name>
<organism evidence="2 3">
    <name type="scientific">Bradyrhizobium frederickii</name>
    <dbReference type="NCBI Taxonomy" id="2560054"/>
    <lineage>
        <taxon>Bacteria</taxon>
        <taxon>Pseudomonadati</taxon>
        <taxon>Pseudomonadota</taxon>
        <taxon>Alphaproteobacteria</taxon>
        <taxon>Hyphomicrobiales</taxon>
        <taxon>Nitrobacteraceae</taxon>
        <taxon>Bradyrhizobium</taxon>
    </lineage>
</organism>
<dbReference type="EMBL" id="SPQS01000041">
    <property type="protein sequence ID" value="TFV68511.1"/>
    <property type="molecule type" value="Genomic_DNA"/>
</dbReference>
<dbReference type="Proteomes" id="UP000297700">
    <property type="component" value="Unassembled WGS sequence"/>
</dbReference>
<evidence type="ECO:0000313" key="2">
    <source>
        <dbReference type="EMBL" id="TFV68511.1"/>
    </source>
</evidence>
<protein>
    <submittedName>
        <fullName evidence="2">DUF4417 domain-containing protein</fullName>
    </submittedName>
</protein>
<reference evidence="1 4" key="1">
    <citation type="submission" date="2019-03" db="EMBL/GenBank/DDBJ databases">
        <title>Bradyrhizobium strains diversity isolated from Chamaecrista fasciculata.</title>
        <authorList>
            <person name="Urquiaga M.C.O."/>
            <person name="Hungria M."/>
            <person name="Delamuta J.R.M."/>
        </authorList>
    </citation>
    <scope>NUCLEOTIDE SEQUENCE [LARGE SCALE GENOMIC DNA]</scope>
    <source>
        <strain evidence="1 4">CNPSo 3424</strain>
    </source>
</reference>
<dbReference type="Proteomes" id="UP000298225">
    <property type="component" value="Unassembled WGS sequence"/>
</dbReference>
<evidence type="ECO:0000313" key="1">
    <source>
        <dbReference type="EMBL" id="TFV30267.1"/>
    </source>
</evidence>
<evidence type="ECO:0000313" key="3">
    <source>
        <dbReference type="Proteomes" id="UP000297700"/>
    </source>
</evidence>
<gene>
    <name evidence="2" type="ORF">E4K64_36710</name>
    <name evidence="1" type="ORF">E4K66_35740</name>
</gene>
<evidence type="ECO:0000313" key="4">
    <source>
        <dbReference type="Proteomes" id="UP000298225"/>
    </source>
</evidence>